<name>A0A1Q2CNY7_9ACTN</name>
<dbReference type="STRING" id="1332264.BW730_10285"/>
<keyword evidence="3" id="KW-1185">Reference proteome</keyword>
<protein>
    <recommendedName>
        <fullName evidence="4">DUF998 domain-containing protein</fullName>
    </recommendedName>
</protein>
<evidence type="ECO:0008006" key="4">
    <source>
        <dbReference type="Google" id="ProtNLM"/>
    </source>
</evidence>
<feature type="transmembrane region" description="Helical" evidence="1">
    <location>
        <begin position="234"/>
        <end position="256"/>
    </location>
</feature>
<feature type="transmembrane region" description="Helical" evidence="1">
    <location>
        <begin position="194"/>
        <end position="214"/>
    </location>
</feature>
<evidence type="ECO:0000256" key="1">
    <source>
        <dbReference type="SAM" id="Phobius"/>
    </source>
</evidence>
<sequence>MSTSTQNRTSRDENLALLLGGIGLVVGVVLALFILKPQSAIFGRGSVGELGAFVAFFAAGIGFLIAMRLTGFGERPWLEKLSRPRRFLDQAGLALVHASFAFFAATAVYAVFSGAFRTLDLDRYAGAFTVGLVCAIAAYVSASSATTLTTESLSVLVALFLVVGSLASALSSSDPQWWQQHFSALGAASDRSGVLFNFTLILSGLVLMALADFLTHDLSTWAEHHDEPVWKVRFIRVALVALGLLLGMVGVIPVNLSMFWHNMVTYGAIGVFAVLLVGVPILLKKLPGGFIAVTLIVVALLAGVVYLHLGAGYLNITAFEMGAVSSVFVWLLLFIRTVTAAVNDVPEAAQVSRVISTDTYISDPPEPV</sequence>
<keyword evidence="1" id="KW-0812">Transmembrane</keyword>
<organism evidence="2 3">
    <name type="scientific">Tessaracoccus aquimaris</name>
    <dbReference type="NCBI Taxonomy" id="1332264"/>
    <lineage>
        <taxon>Bacteria</taxon>
        <taxon>Bacillati</taxon>
        <taxon>Actinomycetota</taxon>
        <taxon>Actinomycetes</taxon>
        <taxon>Propionibacteriales</taxon>
        <taxon>Propionibacteriaceae</taxon>
        <taxon>Tessaracoccus</taxon>
    </lineage>
</organism>
<feature type="transmembrane region" description="Helical" evidence="1">
    <location>
        <begin position="15"/>
        <end position="35"/>
    </location>
</feature>
<evidence type="ECO:0000313" key="3">
    <source>
        <dbReference type="Proteomes" id="UP000188145"/>
    </source>
</evidence>
<feature type="transmembrane region" description="Helical" evidence="1">
    <location>
        <begin position="153"/>
        <end position="173"/>
    </location>
</feature>
<dbReference type="AlphaFoldDB" id="A0A1Q2CNY7"/>
<keyword evidence="1" id="KW-0472">Membrane</keyword>
<gene>
    <name evidence="2" type="ORF">BW730_10285</name>
</gene>
<feature type="transmembrane region" description="Helical" evidence="1">
    <location>
        <begin position="47"/>
        <end position="71"/>
    </location>
</feature>
<feature type="transmembrane region" description="Helical" evidence="1">
    <location>
        <begin position="289"/>
        <end position="309"/>
    </location>
</feature>
<reference evidence="3" key="1">
    <citation type="submission" date="2017-02" db="EMBL/GenBank/DDBJ databases">
        <title>Tessaracoccus aquaemaris sp. nov., isolated from the intestine of a Korean rockfish, Sebastes schlegelii, in a marine aquaculture pond.</title>
        <authorList>
            <person name="Tak E.J."/>
            <person name="Bae J.-W."/>
        </authorList>
    </citation>
    <scope>NUCLEOTIDE SEQUENCE [LARGE SCALE GENOMIC DNA]</scope>
    <source>
        <strain evidence="3">NSG39</strain>
    </source>
</reference>
<feature type="transmembrane region" description="Helical" evidence="1">
    <location>
        <begin position="91"/>
        <end position="112"/>
    </location>
</feature>
<dbReference type="EMBL" id="CP019606">
    <property type="protein sequence ID" value="AQP47823.1"/>
    <property type="molecule type" value="Genomic_DNA"/>
</dbReference>
<feature type="transmembrane region" description="Helical" evidence="1">
    <location>
        <begin position="124"/>
        <end position="141"/>
    </location>
</feature>
<keyword evidence="1" id="KW-1133">Transmembrane helix</keyword>
<dbReference type="KEGG" id="tes:BW730_10285"/>
<accession>A0A1Q2CNY7</accession>
<dbReference type="OrthoDB" id="3225559at2"/>
<proteinExistence type="predicted"/>
<dbReference type="RefSeq" id="WP_077686158.1">
    <property type="nucleotide sequence ID" value="NZ_CP019606.1"/>
</dbReference>
<feature type="transmembrane region" description="Helical" evidence="1">
    <location>
        <begin position="316"/>
        <end position="335"/>
    </location>
</feature>
<dbReference type="Proteomes" id="UP000188145">
    <property type="component" value="Chromosome"/>
</dbReference>
<feature type="transmembrane region" description="Helical" evidence="1">
    <location>
        <begin position="263"/>
        <end position="283"/>
    </location>
</feature>
<evidence type="ECO:0000313" key="2">
    <source>
        <dbReference type="EMBL" id="AQP47823.1"/>
    </source>
</evidence>